<protein>
    <submittedName>
        <fullName evidence="2">Uncharacterized protein</fullName>
    </submittedName>
</protein>
<dbReference type="EMBL" id="CAXLJM020000004">
    <property type="protein sequence ID" value="CAL8069701.1"/>
    <property type="molecule type" value="Genomic_DNA"/>
</dbReference>
<sequence>MPEVTLDSLDALKNFPSSADAAKTSILTVKSTVLDTTALIACLNKCADSLEVLRLDNVSLPVKEKFKKRVTLPKLKSFYYSQVKADIDSKDKLEDYLDQLDAKTILFFDKKSSKTWELEEVWDLKVNITLIIDGWRILDVNHDELFLTCMLPQSDSLVANSPRDLTRLALYDVEITSDSHIPTSDLTHLTLYEVIIPNIPTLIKQCKQLEELIMYEEKDDDEGDAGKNSKKDEDDDDEDFDDEEGEEEEEDADQDDWTDIDVADLPPKSLKRLALGRTRVSAKGKGAATIELESLALENCKADQDSLKMLKAKRVWMHGGDPQPTATVLKRMTDASSTEFVLMNGFNWEAKDTNKKKMNELLKASSSSGELYSGEDKFVLEKAGSKWKGRKFEQEECMKEQFKFFKWEQFCTEETWRNWFEK</sequence>
<dbReference type="Proteomes" id="UP001642540">
    <property type="component" value="Unassembled WGS sequence"/>
</dbReference>
<gene>
    <name evidence="2" type="ORF">ODALV1_LOCUS902</name>
</gene>
<keyword evidence="3" id="KW-1185">Reference proteome</keyword>
<comment type="caution">
    <text evidence="2">The sequence shown here is derived from an EMBL/GenBank/DDBJ whole genome shotgun (WGS) entry which is preliminary data.</text>
</comment>
<name>A0ABP1PK23_9HEXA</name>
<accession>A0ABP1PK23</accession>
<feature type="compositionally biased region" description="Acidic residues" evidence="1">
    <location>
        <begin position="233"/>
        <end position="262"/>
    </location>
</feature>
<evidence type="ECO:0000256" key="1">
    <source>
        <dbReference type="SAM" id="MobiDB-lite"/>
    </source>
</evidence>
<organism evidence="2 3">
    <name type="scientific">Orchesella dallaii</name>
    <dbReference type="NCBI Taxonomy" id="48710"/>
    <lineage>
        <taxon>Eukaryota</taxon>
        <taxon>Metazoa</taxon>
        <taxon>Ecdysozoa</taxon>
        <taxon>Arthropoda</taxon>
        <taxon>Hexapoda</taxon>
        <taxon>Collembola</taxon>
        <taxon>Entomobryomorpha</taxon>
        <taxon>Entomobryoidea</taxon>
        <taxon>Orchesellidae</taxon>
        <taxon>Orchesellinae</taxon>
        <taxon>Orchesella</taxon>
    </lineage>
</organism>
<proteinExistence type="predicted"/>
<feature type="region of interest" description="Disordered" evidence="1">
    <location>
        <begin position="216"/>
        <end position="262"/>
    </location>
</feature>
<evidence type="ECO:0000313" key="3">
    <source>
        <dbReference type="Proteomes" id="UP001642540"/>
    </source>
</evidence>
<dbReference type="SUPFAM" id="SSF52047">
    <property type="entry name" value="RNI-like"/>
    <property type="match status" value="1"/>
</dbReference>
<reference evidence="2 3" key="1">
    <citation type="submission" date="2024-08" db="EMBL/GenBank/DDBJ databases">
        <authorList>
            <person name="Cucini C."/>
            <person name="Frati F."/>
        </authorList>
    </citation>
    <scope>NUCLEOTIDE SEQUENCE [LARGE SCALE GENOMIC DNA]</scope>
</reference>
<evidence type="ECO:0000313" key="2">
    <source>
        <dbReference type="EMBL" id="CAL8069701.1"/>
    </source>
</evidence>